<reference evidence="3 4" key="1">
    <citation type="journal article" date="2012" name="Proc. Natl. Acad. Sci. U.S.A.">
        <title>Comparative genomics of Ceriporiopsis subvermispora and Phanerochaete chrysosporium provide insight into selective ligninolysis.</title>
        <authorList>
            <person name="Fernandez-Fueyo E."/>
            <person name="Ruiz-Duenas F.J."/>
            <person name="Ferreira P."/>
            <person name="Floudas D."/>
            <person name="Hibbett D.S."/>
            <person name="Canessa P."/>
            <person name="Larrondo L.F."/>
            <person name="James T.Y."/>
            <person name="Seelenfreund D."/>
            <person name="Lobos S."/>
            <person name="Polanco R."/>
            <person name="Tello M."/>
            <person name="Honda Y."/>
            <person name="Watanabe T."/>
            <person name="Watanabe T."/>
            <person name="Ryu J.S."/>
            <person name="Kubicek C.P."/>
            <person name="Schmoll M."/>
            <person name="Gaskell J."/>
            <person name="Hammel K.E."/>
            <person name="St John F.J."/>
            <person name="Vanden Wymelenberg A."/>
            <person name="Sabat G."/>
            <person name="Splinter BonDurant S."/>
            <person name="Syed K."/>
            <person name="Yadav J.S."/>
            <person name="Doddapaneni H."/>
            <person name="Subramanian V."/>
            <person name="Lavin J.L."/>
            <person name="Oguiza J.A."/>
            <person name="Perez G."/>
            <person name="Pisabarro A.G."/>
            <person name="Ramirez L."/>
            <person name="Santoyo F."/>
            <person name="Master E."/>
            <person name="Coutinho P.M."/>
            <person name="Henrissat B."/>
            <person name="Lombard V."/>
            <person name="Magnuson J.K."/>
            <person name="Kuees U."/>
            <person name="Hori C."/>
            <person name="Igarashi K."/>
            <person name="Samejima M."/>
            <person name="Held B.W."/>
            <person name="Barry K.W."/>
            <person name="LaButti K.M."/>
            <person name="Lapidus A."/>
            <person name="Lindquist E.A."/>
            <person name="Lucas S.M."/>
            <person name="Riley R."/>
            <person name="Salamov A.A."/>
            <person name="Hoffmeister D."/>
            <person name="Schwenk D."/>
            <person name="Hadar Y."/>
            <person name="Yarden O."/>
            <person name="de Vries R.P."/>
            <person name="Wiebenga A."/>
            <person name="Stenlid J."/>
            <person name="Eastwood D."/>
            <person name="Grigoriev I.V."/>
            <person name="Berka R.M."/>
            <person name="Blanchette R.A."/>
            <person name="Kersten P."/>
            <person name="Martinez A.T."/>
            <person name="Vicuna R."/>
            <person name="Cullen D."/>
        </authorList>
    </citation>
    <scope>NUCLEOTIDE SEQUENCE [LARGE SCALE GENOMIC DNA]</scope>
    <source>
        <strain evidence="3 4">B</strain>
    </source>
</reference>
<keyword evidence="2" id="KW-0472">Membrane</keyword>
<keyword evidence="2" id="KW-0812">Transmembrane</keyword>
<evidence type="ECO:0000313" key="3">
    <source>
        <dbReference type="EMBL" id="EMD37349.1"/>
    </source>
</evidence>
<dbReference type="OrthoDB" id="2564984at2759"/>
<organism evidence="3 4">
    <name type="scientific">Ceriporiopsis subvermispora (strain B)</name>
    <name type="common">White-rot fungus</name>
    <name type="synonym">Gelatoporia subvermispora</name>
    <dbReference type="NCBI Taxonomy" id="914234"/>
    <lineage>
        <taxon>Eukaryota</taxon>
        <taxon>Fungi</taxon>
        <taxon>Dikarya</taxon>
        <taxon>Basidiomycota</taxon>
        <taxon>Agaricomycotina</taxon>
        <taxon>Agaricomycetes</taxon>
        <taxon>Polyporales</taxon>
        <taxon>Gelatoporiaceae</taxon>
        <taxon>Gelatoporia</taxon>
    </lineage>
</organism>
<proteinExistence type="predicted"/>
<evidence type="ECO:0000313" key="4">
    <source>
        <dbReference type="Proteomes" id="UP000016930"/>
    </source>
</evidence>
<dbReference type="Pfam" id="PF10164">
    <property type="entry name" value="BRI3"/>
    <property type="match status" value="1"/>
</dbReference>
<evidence type="ECO:0000256" key="1">
    <source>
        <dbReference type="SAM" id="MobiDB-lite"/>
    </source>
</evidence>
<feature type="region of interest" description="Disordered" evidence="1">
    <location>
        <begin position="1"/>
        <end position="32"/>
    </location>
</feature>
<evidence type="ECO:0000256" key="2">
    <source>
        <dbReference type="SAM" id="Phobius"/>
    </source>
</evidence>
<feature type="transmembrane region" description="Helical" evidence="2">
    <location>
        <begin position="111"/>
        <end position="129"/>
    </location>
</feature>
<name>M2PLT7_CERS8</name>
<dbReference type="EMBL" id="KB445796">
    <property type="protein sequence ID" value="EMD37349.1"/>
    <property type="molecule type" value="Genomic_DNA"/>
</dbReference>
<gene>
    <name evidence="3" type="ORF">CERSUDRAFT_83127</name>
</gene>
<feature type="region of interest" description="Disordered" evidence="1">
    <location>
        <begin position="46"/>
        <end position="68"/>
    </location>
</feature>
<accession>M2PLT7</accession>
<dbReference type="STRING" id="914234.M2PLT7"/>
<dbReference type="HOGENOM" id="CLU_121057_0_0_1"/>
<dbReference type="AlphaFoldDB" id="M2PLT7"/>
<keyword evidence="2" id="KW-1133">Transmembrane helix</keyword>
<dbReference type="InterPro" id="IPR019317">
    <property type="entry name" value="BRI3"/>
</dbReference>
<sequence length="146" mass="16199">MIVDTESAAHFSLGSEDTRTMTSAKQPMEDEPPSYEQIVHVDSTMSAAHRPHISGSDRSVPLPPPTPPRKVYSYMNPKTGEQIVSYLPPYHPEMVCVQKGEHVEQTKYGCAGLTLAFLFFPLGIGFCMLDRKIKCKRCGRLLDAGN</sequence>
<dbReference type="Proteomes" id="UP000016930">
    <property type="component" value="Unassembled WGS sequence"/>
</dbReference>
<keyword evidence="4" id="KW-1185">Reference proteome</keyword>
<protein>
    <submittedName>
        <fullName evidence="3">Uncharacterized protein</fullName>
    </submittedName>
</protein>